<evidence type="ECO:0000259" key="4">
    <source>
        <dbReference type="SMART" id="SM00066"/>
    </source>
</evidence>
<comment type="subcellular location">
    <subcellularLocation>
        <location evidence="1">Nucleus</location>
    </subcellularLocation>
</comment>
<gene>
    <name evidence="5" type="ORF">I206_06312</name>
    <name evidence="6" type="ORF">I206_101721</name>
</gene>
<dbReference type="InterPro" id="IPR021858">
    <property type="entry name" value="Fun_TF"/>
</dbReference>
<proteinExistence type="predicted"/>
<feature type="region of interest" description="Disordered" evidence="3">
    <location>
        <begin position="372"/>
        <end position="394"/>
    </location>
</feature>
<dbReference type="GO" id="GO:0045944">
    <property type="term" value="P:positive regulation of transcription by RNA polymerase II"/>
    <property type="evidence" value="ECO:0007669"/>
    <property type="project" value="TreeGrafter"/>
</dbReference>
<dbReference type="AlphaFoldDB" id="A0A1B9HVX7"/>
<evidence type="ECO:0000256" key="1">
    <source>
        <dbReference type="ARBA" id="ARBA00004123"/>
    </source>
</evidence>
<dbReference type="SUPFAM" id="SSF57701">
    <property type="entry name" value="Zn2/Cys6 DNA-binding domain"/>
    <property type="match status" value="1"/>
</dbReference>
<dbReference type="GO" id="GO:0008270">
    <property type="term" value="F:zinc ion binding"/>
    <property type="evidence" value="ECO:0007669"/>
    <property type="project" value="InterPro"/>
</dbReference>
<feature type="domain" description="Zn(2)-C6 fungal-type" evidence="4">
    <location>
        <begin position="31"/>
        <end position="78"/>
    </location>
</feature>
<dbReference type="EMBL" id="CP144520">
    <property type="protein sequence ID" value="WWC67807.1"/>
    <property type="molecule type" value="Genomic_DNA"/>
</dbReference>
<dbReference type="GO" id="GO:0000976">
    <property type="term" value="F:transcription cis-regulatory region binding"/>
    <property type="evidence" value="ECO:0007669"/>
    <property type="project" value="TreeGrafter"/>
</dbReference>
<evidence type="ECO:0000313" key="7">
    <source>
        <dbReference type="Proteomes" id="UP000094020"/>
    </source>
</evidence>
<dbReference type="EMBL" id="KV700116">
    <property type="protein sequence ID" value="OCF47413.1"/>
    <property type="molecule type" value="Genomic_DNA"/>
</dbReference>
<evidence type="ECO:0000313" key="5">
    <source>
        <dbReference type="EMBL" id="OCF47413.1"/>
    </source>
</evidence>
<evidence type="ECO:0000256" key="2">
    <source>
        <dbReference type="ARBA" id="ARBA00023242"/>
    </source>
</evidence>
<dbReference type="Proteomes" id="UP000094020">
    <property type="component" value="Chromosome 2"/>
</dbReference>
<dbReference type="CDD" id="cd00067">
    <property type="entry name" value="GAL4"/>
    <property type="match status" value="1"/>
</dbReference>
<dbReference type="RefSeq" id="XP_019008632.1">
    <property type="nucleotide sequence ID" value="XM_019158019.1"/>
</dbReference>
<dbReference type="PANTHER" id="PTHR37534">
    <property type="entry name" value="TRANSCRIPTIONAL ACTIVATOR PROTEIN UGA3"/>
    <property type="match status" value="1"/>
</dbReference>
<keyword evidence="7" id="KW-1185">Reference proteome</keyword>
<dbReference type="InterPro" id="IPR001138">
    <property type="entry name" value="Zn2Cys6_DnaBD"/>
</dbReference>
<feature type="compositionally biased region" description="Polar residues" evidence="3">
    <location>
        <begin position="372"/>
        <end position="390"/>
    </location>
</feature>
<dbReference type="GeneID" id="30174681"/>
<dbReference type="GO" id="GO:0005634">
    <property type="term" value="C:nucleus"/>
    <property type="evidence" value="ECO:0007669"/>
    <property type="project" value="UniProtKB-SubCell"/>
</dbReference>
<dbReference type="SMART" id="SM00066">
    <property type="entry name" value="GAL4"/>
    <property type="match status" value="1"/>
</dbReference>
<dbReference type="Pfam" id="PF11951">
    <property type="entry name" value="Fungal_trans_2"/>
    <property type="match status" value="1"/>
</dbReference>
<reference evidence="5" key="3">
    <citation type="submission" date="2016-07" db="EMBL/GenBank/DDBJ databases">
        <title>Evolution of pathogenesis and genome organization in the Tremellales.</title>
        <authorList>
            <person name="Cuomo C."/>
            <person name="Litvintseva A."/>
            <person name="Heitman J."/>
            <person name="Chen Y."/>
            <person name="Sun S."/>
            <person name="Springer D."/>
            <person name="Dromer F."/>
            <person name="Young S."/>
            <person name="Zeng Q."/>
            <person name="Chapman S."/>
            <person name="Gujja S."/>
            <person name="Saif S."/>
            <person name="Birren B."/>
        </authorList>
    </citation>
    <scope>NUCLEOTIDE SEQUENCE</scope>
    <source>
        <strain evidence="5">CBS 10737</strain>
    </source>
</reference>
<feature type="region of interest" description="Disordered" evidence="3">
    <location>
        <begin position="1"/>
        <end position="45"/>
    </location>
</feature>
<dbReference type="OrthoDB" id="5419315at2759"/>
<keyword evidence="2" id="KW-0539">Nucleus</keyword>
<feature type="region of interest" description="Disordered" evidence="3">
    <location>
        <begin position="70"/>
        <end position="107"/>
    </location>
</feature>
<feature type="compositionally biased region" description="Basic residues" evidence="3">
    <location>
        <begin position="22"/>
        <end position="45"/>
    </location>
</feature>
<dbReference type="STRING" id="1296096.A0A1B9HVX7"/>
<name>A0A1B9HVX7_9TREE</name>
<dbReference type="KEGG" id="kpin:30174681"/>
<evidence type="ECO:0000313" key="6">
    <source>
        <dbReference type="EMBL" id="WWC67807.1"/>
    </source>
</evidence>
<dbReference type="GO" id="GO:0000981">
    <property type="term" value="F:DNA-binding transcription factor activity, RNA polymerase II-specific"/>
    <property type="evidence" value="ECO:0007669"/>
    <property type="project" value="InterPro"/>
</dbReference>
<reference evidence="5" key="1">
    <citation type="submission" date="2013-07" db="EMBL/GenBank/DDBJ databases">
        <title>The Genome Sequence of Cryptococcus pinus CBS10737.</title>
        <authorList>
            <consortium name="The Broad Institute Genome Sequencing Platform"/>
            <person name="Cuomo C."/>
            <person name="Litvintseva A."/>
            <person name="Chen Y."/>
            <person name="Heitman J."/>
            <person name="Sun S."/>
            <person name="Springer D."/>
            <person name="Dromer F."/>
            <person name="Young S.K."/>
            <person name="Zeng Q."/>
            <person name="Gargeya S."/>
            <person name="Fitzgerald M."/>
            <person name="Abouelleil A."/>
            <person name="Alvarado L."/>
            <person name="Berlin A.M."/>
            <person name="Chapman S.B."/>
            <person name="Dewar J."/>
            <person name="Goldberg J."/>
            <person name="Griggs A."/>
            <person name="Gujja S."/>
            <person name="Hansen M."/>
            <person name="Howarth C."/>
            <person name="Imamovic A."/>
            <person name="Larimer J."/>
            <person name="McCowan C."/>
            <person name="Murphy C."/>
            <person name="Pearson M."/>
            <person name="Priest M."/>
            <person name="Roberts A."/>
            <person name="Saif S."/>
            <person name="Shea T."/>
            <person name="Sykes S."/>
            <person name="Wortman J."/>
            <person name="Nusbaum C."/>
            <person name="Birren B."/>
        </authorList>
    </citation>
    <scope>NUCLEOTIDE SEQUENCE [LARGE SCALE GENOMIC DNA]</scope>
    <source>
        <strain evidence="5">CBS 10737</strain>
    </source>
</reference>
<protein>
    <recommendedName>
        <fullName evidence="4">Zn(2)-C6 fungal-type domain-containing protein</fullName>
    </recommendedName>
</protein>
<dbReference type="InterPro" id="IPR036864">
    <property type="entry name" value="Zn2-C6_fun-type_DNA-bd_sf"/>
</dbReference>
<reference evidence="6" key="4">
    <citation type="submission" date="2024-02" db="EMBL/GenBank/DDBJ databases">
        <title>Comparative genomics of Cryptococcus and Kwoniella reveals pathogenesis evolution and contrasting modes of karyotype evolution via chromosome fusion or intercentromeric recombination.</title>
        <authorList>
            <person name="Coelho M.A."/>
            <person name="David-Palma M."/>
            <person name="Shea T."/>
            <person name="Bowers K."/>
            <person name="McGinley-Smith S."/>
            <person name="Mohammad A.W."/>
            <person name="Gnirke A."/>
            <person name="Yurkov A.M."/>
            <person name="Nowrousian M."/>
            <person name="Sun S."/>
            <person name="Cuomo C.A."/>
            <person name="Heitman J."/>
        </authorList>
    </citation>
    <scope>NUCLEOTIDE SEQUENCE</scope>
    <source>
        <strain evidence="6">CBS 10737</strain>
    </source>
</reference>
<organism evidence="5">
    <name type="scientific">Kwoniella pini CBS 10737</name>
    <dbReference type="NCBI Taxonomy" id="1296096"/>
    <lineage>
        <taxon>Eukaryota</taxon>
        <taxon>Fungi</taxon>
        <taxon>Dikarya</taxon>
        <taxon>Basidiomycota</taxon>
        <taxon>Agaricomycotina</taxon>
        <taxon>Tremellomycetes</taxon>
        <taxon>Tremellales</taxon>
        <taxon>Cryptococcaceae</taxon>
        <taxon>Kwoniella</taxon>
    </lineage>
</organism>
<accession>A0A1B9HVX7</accession>
<sequence>MSADTSETIAGNAHAEGSEPKKIRRRAGPFRRSRTGCGTCKRRGKKCDEEWSDKGFCQRCMLGQFECSGRTEQVGGSGSKSNSSMREVNGARSSSSSREPNDSQESQAVHLDIPLIDHLSANPTMPAFDANPASNSTSIAGPSTSIVHPSSVNYDAGLGLPNTFGFWGTPTPIPPNTTHLNHNNLTIDHTNFFPSVNHNPQPLYNWPGQFATQPSAFLTTNNDGSLAIDSQPFIWDDHSTSDIWNDFAASFTNIDNSSVKENHNHQLNANSRVLFLNTDKPTRQGVSLAEIYARVVESWLVGIPSTTRDYARARILALNDNNSVMRNVRFAVSAAYIFLFAGCSERSNENPNDPQPKLVELACKGAGFIDGKSTSLSQSSGESDVITPSSKDGEKDQLTNALRKIRIYVDHVSTPFAADMESLKWTEDAVRELREIEVTDKSHLSDLLWGVIDLQLVEFIRGGAAPSYNMLALGDKLVRSALGSNYPEVTLSSLRTSDTFSLRLYALSDISRCIVQRGRKTIFNFWSDINDSQSNAPARSEDEEPWATYLGLPDSIVILLAEVVNLCAELSNQPASIIKAQADELETALKNWQSQTFSTAHSIDSTALISRTIAGELWRLAALVLLYQSVHRVGGLHPILRRAQKEILNLLDSIAKLPNGDLWGFIALPAFLAACLSISDHDRQRSMLHLAKPGPERVWLDNIALVERVWEETDETGKLPDWHDKMTREGMSVAFF</sequence>
<reference evidence="6" key="2">
    <citation type="submission" date="2013-07" db="EMBL/GenBank/DDBJ databases">
        <authorList>
            <consortium name="The Broad Institute Genome Sequencing Platform"/>
            <person name="Cuomo C."/>
            <person name="Litvintseva A."/>
            <person name="Chen Y."/>
            <person name="Heitman J."/>
            <person name="Sun S."/>
            <person name="Springer D."/>
            <person name="Dromer F."/>
            <person name="Young S.K."/>
            <person name="Zeng Q."/>
            <person name="Gargeya S."/>
            <person name="Fitzgerald M."/>
            <person name="Abouelleil A."/>
            <person name="Alvarado L."/>
            <person name="Berlin A.M."/>
            <person name="Chapman S.B."/>
            <person name="Dewar J."/>
            <person name="Goldberg J."/>
            <person name="Griggs A."/>
            <person name="Gujja S."/>
            <person name="Hansen M."/>
            <person name="Howarth C."/>
            <person name="Imamovic A."/>
            <person name="Larimer J."/>
            <person name="McCowan C."/>
            <person name="Murphy C."/>
            <person name="Pearson M."/>
            <person name="Priest M."/>
            <person name="Roberts A."/>
            <person name="Saif S."/>
            <person name="Shea T."/>
            <person name="Sykes S."/>
            <person name="Wortman J."/>
            <person name="Nusbaum C."/>
            <person name="Birren B."/>
        </authorList>
    </citation>
    <scope>NUCLEOTIDE SEQUENCE</scope>
    <source>
        <strain evidence="6">CBS 10737</strain>
    </source>
</reference>
<evidence type="ECO:0000256" key="3">
    <source>
        <dbReference type="SAM" id="MobiDB-lite"/>
    </source>
</evidence>
<dbReference type="PANTHER" id="PTHR37534:SF7">
    <property type="entry name" value="TRANSCRIPTIONAL ACTIVATOR PROTEIN UGA3"/>
    <property type="match status" value="1"/>
</dbReference>